<evidence type="ECO:0000313" key="1">
    <source>
        <dbReference type="EMBL" id="MPR31573.1"/>
    </source>
</evidence>
<dbReference type="Pfam" id="PF04392">
    <property type="entry name" value="ABC_sub_bind"/>
    <property type="match status" value="1"/>
</dbReference>
<dbReference type="PANTHER" id="PTHR35271:SF1">
    <property type="entry name" value="ABC TRANSPORTER, SUBSTRATE-BINDING LIPOPROTEIN"/>
    <property type="match status" value="1"/>
</dbReference>
<evidence type="ECO:0000313" key="2">
    <source>
        <dbReference type="Proteomes" id="UP000403266"/>
    </source>
</evidence>
<comment type="caution">
    <text evidence="1">The sequence shown here is derived from an EMBL/GenBank/DDBJ whole genome shotgun (WGS) entry which is preliminary data.</text>
</comment>
<accession>A0A5N7MX86</accession>
<name>A0A5N7MX86_9HYPH</name>
<proteinExistence type="predicted"/>
<keyword evidence="2" id="KW-1185">Reference proteome</keyword>
<evidence type="ECO:0008006" key="3">
    <source>
        <dbReference type="Google" id="ProtNLM"/>
    </source>
</evidence>
<dbReference type="InterPro" id="IPR007487">
    <property type="entry name" value="ABC_transpt-TYRBP-like"/>
</dbReference>
<dbReference type="Proteomes" id="UP000403266">
    <property type="component" value="Unassembled WGS sequence"/>
</dbReference>
<dbReference type="AlphaFoldDB" id="A0A5N7MX86"/>
<dbReference type="EMBL" id="VOSK01000797">
    <property type="protein sequence ID" value="MPR31573.1"/>
    <property type="molecule type" value="Genomic_DNA"/>
</dbReference>
<dbReference type="Gene3D" id="3.40.50.2300">
    <property type="match status" value="2"/>
</dbReference>
<protein>
    <recommendedName>
        <fullName evidence="3">ABC transporter substrate-binding protein</fullName>
    </recommendedName>
</protein>
<dbReference type="PANTHER" id="PTHR35271">
    <property type="entry name" value="ABC TRANSPORTER, SUBSTRATE-BINDING LIPOPROTEIN-RELATED"/>
    <property type="match status" value="1"/>
</dbReference>
<sequence>MKEQGAQAVFVLPSMTYSARSKHIADLALAEGLPLMAAGTWFTEAGGLMSYAVDYAGLERRLAVYADKILKGAQPGTLPIEQPARFELSINARTARVLGLEIPLSLVVQADHMIESEP</sequence>
<dbReference type="OrthoDB" id="1680494at2"/>
<gene>
    <name evidence="1" type="ORF">FS320_43755</name>
</gene>
<reference evidence="1 2" key="1">
    <citation type="journal article" date="2019" name="Syst. Appl. Microbiol.">
        <title>Microvirga tunisiensis sp. nov., a root nodule symbiotic bacterium isolated from Lupinus micranthus and L. luteus grown in Northern Tunisia.</title>
        <authorList>
            <person name="Msaddak A."/>
            <person name="Rejili M."/>
            <person name="Duran D."/>
            <person name="Mars M."/>
            <person name="Palacios J.M."/>
            <person name="Ruiz-Argueso T."/>
            <person name="Rey L."/>
            <person name="Imperial J."/>
        </authorList>
    </citation>
    <scope>NUCLEOTIDE SEQUENCE [LARGE SCALE GENOMIC DNA]</scope>
    <source>
        <strain evidence="1 2">Lmie10</strain>
    </source>
</reference>
<organism evidence="1 2">
    <name type="scientific">Microvirga tunisiensis</name>
    <dbReference type="NCBI Taxonomy" id="2108360"/>
    <lineage>
        <taxon>Bacteria</taxon>
        <taxon>Pseudomonadati</taxon>
        <taxon>Pseudomonadota</taxon>
        <taxon>Alphaproteobacteria</taxon>
        <taxon>Hyphomicrobiales</taxon>
        <taxon>Methylobacteriaceae</taxon>
        <taxon>Microvirga</taxon>
    </lineage>
</organism>
<dbReference type="RefSeq" id="WP_152718695.1">
    <property type="nucleotide sequence ID" value="NZ_VOSJ01000852.1"/>
</dbReference>